<dbReference type="GO" id="GO:0006751">
    <property type="term" value="P:glutathione catabolic process"/>
    <property type="evidence" value="ECO:0007669"/>
    <property type="project" value="UniProtKB-UniRule"/>
</dbReference>
<dbReference type="InterPro" id="IPR052896">
    <property type="entry name" value="GGT-like_enzyme"/>
</dbReference>
<comment type="catalytic activity">
    <reaction evidence="1 6">
        <text>an S-substituted glutathione + H2O = an S-substituted L-cysteinylglycine + L-glutamate</text>
        <dbReference type="Rhea" id="RHEA:59468"/>
        <dbReference type="ChEBI" id="CHEBI:15377"/>
        <dbReference type="ChEBI" id="CHEBI:29985"/>
        <dbReference type="ChEBI" id="CHEBI:90779"/>
        <dbReference type="ChEBI" id="CHEBI:143103"/>
        <dbReference type="EC" id="3.4.19.13"/>
    </reaction>
</comment>
<dbReference type="NCBIfam" id="TIGR00066">
    <property type="entry name" value="g_glut_trans"/>
    <property type="match status" value="1"/>
</dbReference>
<evidence type="ECO:0000256" key="4">
    <source>
        <dbReference type="PIRSR" id="PIRSR600101-1"/>
    </source>
</evidence>
<gene>
    <name evidence="7" type="ORF">JCM16418_2410</name>
</gene>
<dbReference type="GO" id="GO:0006750">
    <property type="term" value="P:glutathione biosynthetic process"/>
    <property type="evidence" value="ECO:0007669"/>
    <property type="project" value="UniProtKB-KW"/>
</dbReference>
<protein>
    <recommendedName>
        <fullName evidence="6">Glutathione hydrolase proenzyme</fullName>
        <ecNumber evidence="6">2.3.2.2</ecNumber>
        <ecNumber evidence="6">3.4.19.13</ecNumber>
    </recommendedName>
    <component>
        <recommendedName>
            <fullName evidence="6">Glutathione hydrolase large chain</fullName>
        </recommendedName>
    </component>
    <component>
        <recommendedName>
            <fullName evidence="6">Glutathione hydrolase small chain</fullName>
        </recommendedName>
    </component>
</protein>
<dbReference type="InterPro" id="IPR043137">
    <property type="entry name" value="GGT_ssub_C"/>
</dbReference>
<dbReference type="OrthoDB" id="9781342at2"/>
<dbReference type="GO" id="GO:0036374">
    <property type="term" value="F:glutathione hydrolase activity"/>
    <property type="evidence" value="ECO:0007669"/>
    <property type="project" value="UniProtKB-UniRule"/>
</dbReference>
<keyword evidence="6" id="KW-0378">Hydrolase</keyword>
<reference evidence="7 8" key="1">
    <citation type="journal article" date="2014" name="Genome Announc.">
        <title>Draft Genome Sequence of Paenibacillus pini JCM 16418T, Isolated from the Rhizosphere of Pine Tree.</title>
        <authorList>
            <person name="Yuki M."/>
            <person name="Oshima K."/>
            <person name="Suda W."/>
            <person name="Oshida Y."/>
            <person name="Kitamura K."/>
            <person name="Iida Y."/>
            <person name="Hattori M."/>
            <person name="Ohkuma M."/>
        </authorList>
    </citation>
    <scope>NUCLEOTIDE SEQUENCE [LARGE SCALE GENOMIC DNA]</scope>
    <source>
        <strain evidence="7 8">JCM 16418</strain>
    </source>
</reference>
<comment type="catalytic activity">
    <reaction evidence="3 6">
        <text>an N-terminal (5-L-glutamyl)-[peptide] + an alpha-amino acid = 5-L-glutamyl amino acid + an N-terminal L-alpha-aminoacyl-[peptide]</text>
        <dbReference type="Rhea" id="RHEA:23904"/>
        <dbReference type="Rhea" id="RHEA-COMP:9780"/>
        <dbReference type="Rhea" id="RHEA-COMP:9795"/>
        <dbReference type="ChEBI" id="CHEBI:77644"/>
        <dbReference type="ChEBI" id="CHEBI:78597"/>
        <dbReference type="ChEBI" id="CHEBI:78599"/>
        <dbReference type="ChEBI" id="CHEBI:78608"/>
        <dbReference type="EC" id="2.3.2.2"/>
    </reaction>
</comment>
<evidence type="ECO:0000313" key="8">
    <source>
        <dbReference type="Proteomes" id="UP000019364"/>
    </source>
</evidence>
<dbReference type="SUPFAM" id="SSF56235">
    <property type="entry name" value="N-terminal nucleophile aminohydrolases (Ntn hydrolases)"/>
    <property type="match status" value="1"/>
</dbReference>
<accession>W7YUT8</accession>
<dbReference type="AlphaFoldDB" id="W7YUT8"/>
<evidence type="ECO:0000256" key="6">
    <source>
        <dbReference type="RuleBase" id="RU368036"/>
    </source>
</evidence>
<name>W7YUT8_9BACL</name>
<dbReference type="InterPro" id="IPR000101">
    <property type="entry name" value="GGT_peptidase"/>
</dbReference>
<dbReference type="InterPro" id="IPR029055">
    <property type="entry name" value="Ntn_hydrolases_N"/>
</dbReference>
<dbReference type="InterPro" id="IPR043138">
    <property type="entry name" value="GGT_lsub"/>
</dbReference>
<evidence type="ECO:0000256" key="2">
    <source>
        <dbReference type="ARBA" id="ARBA00001089"/>
    </source>
</evidence>
<comment type="caution">
    <text evidence="7">The sequence shown here is derived from an EMBL/GenBank/DDBJ whole genome shotgun (WGS) entry which is preliminary data.</text>
</comment>
<comment type="subunit">
    <text evidence="6">This enzyme consists of two polypeptide chains, which are synthesized in precursor form from a single polypeptide.</text>
</comment>
<keyword evidence="8" id="KW-1185">Reference proteome</keyword>
<keyword evidence="6" id="KW-0317">Glutathione biosynthesis</keyword>
<dbReference type="Proteomes" id="UP000019364">
    <property type="component" value="Unassembled WGS sequence"/>
</dbReference>
<feature type="binding site" evidence="5">
    <location>
        <position position="440"/>
    </location>
    <ligand>
        <name>L-glutamate</name>
        <dbReference type="ChEBI" id="CHEBI:29985"/>
    </ligand>
</feature>
<dbReference type="Gene3D" id="3.60.20.40">
    <property type="match status" value="1"/>
</dbReference>
<keyword evidence="6" id="KW-0808">Transferase</keyword>
<dbReference type="MEROPS" id="T03.025"/>
<dbReference type="UniPathway" id="UPA00204"/>
<organism evidence="7 8">
    <name type="scientific">Paenibacillus pini JCM 16418</name>
    <dbReference type="NCBI Taxonomy" id="1236976"/>
    <lineage>
        <taxon>Bacteria</taxon>
        <taxon>Bacillati</taxon>
        <taxon>Bacillota</taxon>
        <taxon>Bacilli</taxon>
        <taxon>Bacillales</taxon>
        <taxon>Paenibacillaceae</taxon>
        <taxon>Paenibacillus</taxon>
    </lineage>
</organism>
<evidence type="ECO:0000313" key="7">
    <source>
        <dbReference type="EMBL" id="GAF08341.1"/>
    </source>
</evidence>
<comment type="PTM">
    <text evidence="6">Cleaved by autocatalysis into a large and a small subunit.</text>
</comment>
<dbReference type="EMBL" id="BAVZ01000006">
    <property type="protein sequence ID" value="GAF08341.1"/>
    <property type="molecule type" value="Genomic_DNA"/>
</dbReference>
<proteinExistence type="inferred from homology"/>
<dbReference type="STRING" id="1236976.JCM16418_2410"/>
<sequence>MNYSSDKIGRDTDPRYGRSYIARNSAVATPSNLATIAANQILNKGGSAVDAMVAANSVLSVVFPHMTGAGGDAFWLIYDAKTGKRHSLNASGRSGSKVSKDCYSKEHGIDVRGPKSANTVPGAVSGWTEAHRKLGKLPLSECLQPAIDYARNGFPVGDSLAKFSEIAIDLLRTYPTTAETFLKNGVAPYMTGDIMRNPKFANTLESIAQGGSDAFYKGEIASEICSFLQDQGGFLTTEDFANHQADWGSPLEIDYREWKVIAPPPNSAGFVTLQILGMMEHMDIKNMAGDDSDLIDAFTRATEFSFIDRDNYLDDPAFNEIPMDTLLSKDYLHDRVKKLHDSTLGPPEKGFAKKGDTTFSCAVDAEGNSVGVIQSLYWEWGSGLVAGGTGMLLQNRGTHFSLDPTSRDRLEPNKRPAHTLTCSMVMKDDKPEMVVGAMGGDGEPQTQAIIIMRVLDQGYSVQEAIDAPRWLLGRTWGDQIRGLRLEGRYDESIAKRLQELGHENVEIIENFSDLMGHAQAIRIWPDRLEAGADPRADGLAIGN</sequence>
<dbReference type="GO" id="GO:0103068">
    <property type="term" value="F:leukotriene C4 gamma-glutamyl transferase activity"/>
    <property type="evidence" value="ECO:0007669"/>
    <property type="project" value="UniProtKB-EC"/>
</dbReference>
<feature type="active site" description="Nucleophile" evidence="4">
    <location>
        <position position="357"/>
    </location>
</feature>
<dbReference type="Pfam" id="PF01019">
    <property type="entry name" value="G_glu_transpept"/>
    <property type="match status" value="1"/>
</dbReference>
<dbReference type="PANTHER" id="PTHR43881">
    <property type="entry name" value="GAMMA-GLUTAMYLTRANSPEPTIDASE (AFU_ORTHOLOGUE AFUA_4G13580)"/>
    <property type="match status" value="1"/>
</dbReference>
<evidence type="ECO:0000256" key="3">
    <source>
        <dbReference type="ARBA" id="ARBA00047417"/>
    </source>
</evidence>
<dbReference type="Gene3D" id="1.10.246.130">
    <property type="match status" value="1"/>
</dbReference>
<dbReference type="PRINTS" id="PR01210">
    <property type="entry name" value="GGTRANSPTASE"/>
</dbReference>
<comment type="similarity">
    <text evidence="6">Belongs to the gamma-glutamyltransferase family.</text>
</comment>
<comment type="catalytic activity">
    <reaction evidence="2 6">
        <text>glutathione + H2O = L-cysteinylglycine + L-glutamate</text>
        <dbReference type="Rhea" id="RHEA:28807"/>
        <dbReference type="ChEBI" id="CHEBI:15377"/>
        <dbReference type="ChEBI" id="CHEBI:29985"/>
        <dbReference type="ChEBI" id="CHEBI:57925"/>
        <dbReference type="ChEBI" id="CHEBI:61694"/>
        <dbReference type="EC" id="3.4.19.13"/>
    </reaction>
</comment>
<evidence type="ECO:0000256" key="5">
    <source>
        <dbReference type="PIRSR" id="PIRSR600101-2"/>
    </source>
</evidence>
<dbReference type="RefSeq" id="WP_052020205.1">
    <property type="nucleotide sequence ID" value="NZ_BAVZ01000006.1"/>
</dbReference>
<evidence type="ECO:0000256" key="1">
    <source>
        <dbReference type="ARBA" id="ARBA00001049"/>
    </source>
</evidence>
<dbReference type="EC" id="3.4.19.13" evidence="6"/>
<comment type="pathway">
    <text evidence="6">Sulfur metabolism; glutathione metabolism.</text>
</comment>
<dbReference type="eggNOG" id="COG0405">
    <property type="taxonomic scope" value="Bacteria"/>
</dbReference>
<keyword evidence="6" id="KW-0865">Zymogen</keyword>
<dbReference type="EC" id="2.3.2.2" evidence="6"/>
<dbReference type="PANTHER" id="PTHR43881:SF1">
    <property type="entry name" value="GAMMA-GLUTAMYLTRANSPEPTIDASE (AFU_ORTHOLOGUE AFUA_4G13580)"/>
    <property type="match status" value="1"/>
</dbReference>
<keyword evidence="6" id="KW-0012">Acyltransferase</keyword>